<gene>
    <name evidence="2" type="ORF">Tci_513978</name>
</gene>
<dbReference type="AlphaFoldDB" id="A0A699I8Q8"/>
<name>A0A699I8Q8_TANCI</name>
<dbReference type="EMBL" id="BKCJ010276744">
    <property type="protein sequence ID" value="GEZ42005.1"/>
    <property type="molecule type" value="Genomic_DNA"/>
</dbReference>
<accession>A0A699I8Q8</accession>
<proteinExistence type="predicted"/>
<evidence type="ECO:0000256" key="1">
    <source>
        <dbReference type="SAM" id="Phobius"/>
    </source>
</evidence>
<reference evidence="2" key="1">
    <citation type="journal article" date="2019" name="Sci. Rep.">
        <title>Draft genome of Tanacetum cinerariifolium, the natural source of mosquito coil.</title>
        <authorList>
            <person name="Yamashiro T."/>
            <person name="Shiraishi A."/>
            <person name="Satake H."/>
            <person name="Nakayama K."/>
        </authorList>
    </citation>
    <scope>NUCLEOTIDE SEQUENCE</scope>
</reference>
<comment type="caution">
    <text evidence="2">The sequence shown here is derived from an EMBL/GenBank/DDBJ whole genome shotgun (WGS) entry which is preliminary data.</text>
</comment>
<evidence type="ECO:0000313" key="2">
    <source>
        <dbReference type="EMBL" id="GEZ42005.1"/>
    </source>
</evidence>
<protein>
    <recommendedName>
        <fullName evidence="3">Reverse transcriptase Ty1/copia-type domain-containing protein</fullName>
    </recommendedName>
</protein>
<keyword evidence="1" id="KW-1133">Transmembrane helix</keyword>
<evidence type="ECO:0008006" key="3">
    <source>
        <dbReference type="Google" id="ProtNLM"/>
    </source>
</evidence>
<feature type="transmembrane region" description="Helical" evidence="1">
    <location>
        <begin position="128"/>
        <end position="148"/>
    </location>
</feature>
<keyword evidence="1" id="KW-0812">Transmembrane</keyword>
<sequence>MDPWREHSKADILYCDLLIVGSTACKFRSVRAMLKPSWIDAMQEEIHEFERLRVWELVPCLDLIIIEAIHIFIANVATKNITIYQMDVKMDFLIGELHEMLYVSQPEGIRLKTQDKVMKWHDNGNLKWIRVIKFLLFIMGMYNLYVMWNWMDNMVDGLKSCSDGPVGIDSLFFKVTFKSSRGRGRGRVMVVKKLGMKSMSPETLKSLAEEEEE</sequence>
<organism evidence="2">
    <name type="scientific">Tanacetum cinerariifolium</name>
    <name type="common">Dalmatian daisy</name>
    <name type="synonym">Chrysanthemum cinerariifolium</name>
    <dbReference type="NCBI Taxonomy" id="118510"/>
    <lineage>
        <taxon>Eukaryota</taxon>
        <taxon>Viridiplantae</taxon>
        <taxon>Streptophyta</taxon>
        <taxon>Embryophyta</taxon>
        <taxon>Tracheophyta</taxon>
        <taxon>Spermatophyta</taxon>
        <taxon>Magnoliopsida</taxon>
        <taxon>eudicotyledons</taxon>
        <taxon>Gunneridae</taxon>
        <taxon>Pentapetalae</taxon>
        <taxon>asterids</taxon>
        <taxon>campanulids</taxon>
        <taxon>Asterales</taxon>
        <taxon>Asteraceae</taxon>
        <taxon>Asteroideae</taxon>
        <taxon>Anthemideae</taxon>
        <taxon>Anthemidinae</taxon>
        <taxon>Tanacetum</taxon>
    </lineage>
</organism>
<keyword evidence="1" id="KW-0472">Membrane</keyword>